<feature type="compositionally biased region" description="Polar residues" evidence="3">
    <location>
        <begin position="1"/>
        <end position="23"/>
    </location>
</feature>
<feature type="compositionally biased region" description="Acidic residues" evidence="3">
    <location>
        <begin position="59"/>
        <end position="68"/>
    </location>
</feature>
<proteinExistence type="predicted"/>
<evidence type="ECO:0000256" key="2">
    <source>
        <dbReference type="ARBA" id="ARBA00023172"/>
    </source>
</evidence>
<comment type="caution">
    <text evidence="4">The sequence shown here is derived from an EMBL/GenBank/DDBJ whole genome shotgun (WGS) entry which is preliminary data.</text>
</comment>
<dbReference type="GO" id="GO:0015074">
    <property type="term" value="P:DNA integration"/>
    <property type="evidence" value="ECO:0007669"/>
    <property type="project" value="InterPro"/>
</dbReference>
<keyword evidence="2" id="KW-0233">DNA recombination</keyword>
<dbReference type="GO" id="GO:0003677">
    <property type="term" value="F:DNA binding"/>
    <property type="evidence" value="ECO:0007669"/>
    <property type="project" value="UniProtKB-KW"/>
</dbReference>
<dbReference type="PANTHER" id="PTHR33050">
    <property type="entry name" value="REVERSE TRANSCRIPTASE DOMAIN-CONTAINING PROTEIN"/>
    <property type="match status" value="1"/>
</dbReference>
<dbReference type="InterPro" id="IPR011010">
    <property type="entry name" value="DNA_brk_join_enz"/>
</dbReference>
<dbReference type="OrthoDB" id="3266428at2759"/>
<organism evidence="4 5">
    <name type="scientific">Hypsizygus marmoreus</name>
    <name type="common">White beech mushroom</name>
    <name type="synonym">Agaricus marmoreus</name>
    <dbReference type="NCBI Taxonomy" id="39966"/>
    <lineage>
        <taxon>Eukaryota</taxon>
        <taxon>Fungi</taxon>
        <taxon>Dikarya</taxon>
        <taxon>Basidiomycota</taxon>
        <taxon>Agaricomycotina</taxon>
        <taxon>Agaricomycetes</taxon>
        <taxon>Agaricomycetidae</taxon>
        <taxon>Agaricales</taxon>
        <taxon>Tricholomatineae</taxon>
        <taxon>Lyophyllaceae</taxon>
        <taxon>Hypsizygus</taxon>
    </lineage>
</organism>
<dbReference type="InterPro" id="IPR052055">
    <property type="entry name" value="Hepadnavirus_pol/RT"/>
</dbReference>
<dbReference type="InterPro" id="IPR043502">
    <property type="entry name" value="DNA/RNA_pol_sf"/>
</dbReference>
<dbReference type="InParanoid" id="A0A369JY14"/>
<name>A0A369JY14_HYPMA</name>
<reference evidence="4" key="1">
    <citation type="submission" date="2018-04" db="EMBL/GenBank/DDBJ databases">
        <title>Whole genome sequencing of Hypsizygus marmoreus.</title>
        <authorList>
            <person name="Choi I.-G."/>
            <person name="Min B."/>
            <person name="Kim J.-G."/>
            <person name="Kim S."/>
            <person name="Oh Y.-L."/>
            <person name="Kong W.-S."/>
            <person name="Park H."/>
            <person name="Jeong J."/>
            <person name="Song E.-S."/>
        </authorList>
    </citation>
    <scope>NUCLEOTIDE SEQUENCE [LARGE SCALE GENOMIC DNA]</scope>
    <source>
        <strain evidence="4">51987-8</strain>
    </source>
</reference>
<protein>
    <recommendedName>
        <fullName evidence="6">Reverse transcriptase domain-containing protein</fullName>
    </recommendedName>
</protein>
<keyword evidence="1" id="KW-0238">DNA-binding</keyword>
<evidence type="ECO:0000256" key="3">
    <source>
        <dbReference type="SAM" id="MobiDB-lite"/>
    </source>
</evidence>
<evidence type="ECO:0000313" key="5">
    <source>
        <dbReference type="Proteomes" id="UP000076154"/>
    </source>
</evidence>
<feature type="region of interest" description="Disordered" evidence="3">
    <location>
        <begin position="1"/>
        <end position="86"/>
    </location>
</feature>
<gene>
    <name evidence="4" type="ORF">Hypma_008287</name>
</gene>
<evidence type="ECO:0000313" key="4">
    <source>
        <dbReference type="EMBL" id="RDB24533.1"/>
    </source>
</evidence>
<dbReference type="Gene3D" id="1.10.443.10">
    <property type="entry name" value="Intergrase catalytic core"/>
    <property type="match status" value="1"/>
</dbReference>
<keyword evidence="5" id="KW-1185">Reference proteome</keyword>
<sequence>MTQSIPPMGTSGNTAPIINQNQPGVPGIPQWPVSPSGNDENVDHIQNRNISRQLRRDTGEEDVSDDEDITSRQNSPNPQPPKASEGPLLQFLSAYSLLTATERHQVDTVISASGPSPKQAGTTAAAAGPLFSAALEQPALSNSGAHKFGVHPLRILFMDNIPTQTIRHTGAKVTIIKTDHFPSEALMDPTDWLEAWSNYLTFLETEADDAVFARWRSHFKFLSSYEDLKGNFPAILRFDIEQRKEYMAAPTVFNENAYHRCFNETKTVTDSPTAPSTSPNRESQSGVTSMDENSSASWLQRPSALHGISVDLHDANLRTTNFMPAPSAEPKLILPVPVPASSHDPTSTLLYDVRSLVRDRIVTPYNSDAFELFLSRYKLSSKYPLLVHKLRNGFPLGDFDPIQKTYTPPNHPSANLFHEDIKKYLFSERQKGRMAGPYSQDQLEEVLGGPFRSSPVQIVLKQEKRRMAINLSFKGQTGFSVNDMIDVEDFPTRWGGASEVEDIIANAPAGAQAATLDVEAAFRTIPVWPPHKAYTVVSFKNSFWLDQNCPFGCCSSGGNHGEIADATVDIWDAMDVHPVVKWVDDFTVFRFPLSLNYDQLESEFPHSYAYGLMDIKRMIEPLGVPWHPDKGQDFSSSFVYLGFMWDIDSRVVSLTDTKHQRFKSRVDNFLNRYSSTRAPLHVALTLSGSLSHVAFVYPHGRSYLSNLYTWISQFTSTFRDARRYTPHSVLTDLRWWSTILNNSSWTRFLLSKPPITDLGIWVDASTDWGIGLIWDNGSSWDAWRLRDGWRGPGRDIGWLEGIAVDDNQGVIGAWQKGRGRNFEVNLSIRRAETILQTPFHAATWAFLNVKSPTHSPCLWNSDAIFPMPRKSSLHSMLTGVDVASEAAHFYARFNTSAASSHWPQPRMDRTRKLRKPKPQNMHSPSLFRPHVLATKRLRAWSTPITLSFHDSLSQALPLSDARALLEVMLFSLDIKTRGLYGAGLLRFTQYCDSRQIPESHRMPASEILISGFSTVMAAGKVARTTLDNWLAGLHFWHTNGMSKLVPESSKRAKHPPVTIEHMHALTKGLDLTNSFDAAVWAIACVAFWSCCCLGELIIPSSRTFDPSKHISKLSSASSRIGATVTSASFHIPWTKTTHGAGADIIVTKISDPSDPFTALSHHISVNHDVPPDAPFFFYSTQGGGYAPMTRDWFLQCCEDIWKNAGLPRLSGHAFRIGGATELLLQGTPPDVIAVQGHWKSRSFLEYWRCIEGILPLFITNSFNSDRAALVIHTMTDFRSRSSISSSI</sequence>
<dbReference type="Proteomes" id="UP000076154">
    <property type="component" value="Unassembled WGS sequence"/>
</dbReference>
<dbReference type="EMBL" id="LUEZ02000043">
    <property type="protein sequence ID" value="RDB24533.1"/>
    <property type="molecule type" value="Genomic_DNA"/>
</dbReference>
<dbReference type="STRING" id="39966.A0A369JY14"/>
<dbReference type="SUPFAM" id="SSF56672">
    <property type="entry name" value="DNA/RNA polymerases"/>
    <property type="match status" value="1"/>
</dbReference>
<feature type="region of interest" description="Disordered" evidence="3">
    <location>
        <begin position="899"/>
        <end position="925"/>
    </location>
</feature>
<dbReference type="Gene3D" id="1.10.150.130">
    <property type="match status" value="1"/>
</dbReference>
<dbReference type="SUPFAM" id="SSF56349">
    <property type="entry name" value="DNA breaking-rejoining enzymes"/>
    <property type="match status" value="1"/>
</dbReference>
<dbReference type="InterPro" id="IPR010998">
    <property type="entry name" value="Integrase_recombinase_N"/>
</dbReference>
<dbReference type="GO" id="GO:0006310">
    <property type="term" value="P:DNA recombination"/>
    <property type="evidence" value="ECO:0007669"/>
    <property type="project" value="UniProtKB-KW"/>
</dbReference>
<feature type="region of interest" description="Disordered" evidence="3">
    <location>
        <begin position="267"/>
        <end position="293"/>
    </location>
</feature>
<dbReference type="InterPro" id="IPR013762">
    <property type="entry name" value="Integrase-like_cat_sf"/>
</dbReference>
<accession>A0A369JY14</accession>
<evidence type="ECO:0008006" key="6">
    <source>
        <dbReference type="Google" id="ProtNLM"/>
    </source>
</evidence>
<evidence type="ECO:0000256" key="1">
    <source>
        <dbReference type="ARBA" id="ARBA00023125"/>
    </source>
</evidence>
<dbReference type="PANTHER" id="PTHR33050:SF7">
    <property type="entry name" value="RIBONUCLEASE H"/>
    <property type="match status" value="1"/>
</dbReference>